<evidence type="ECO:0000256" key="6">
    <source>
        <dbReference type="ARBA" id="ARBA00024536"/>
    </source>
</evidence>
<dbReference type="PROSITE" id="PS00534">
    <property type="entry name" value="FERROCHELATASE"/>
    <property type="match status" value="1"/>
</dbReference>
<gene>
    <name evidence="7" type="primary">cpfC</name>
    <name evidence="10" type="ORF">ABW18_02170</name>
</gene>
<keyword evidence="5 7" id="KW-0627">Porphyrin biosynthesis</keyword>
<evidence type="ECO:0000256" key="4">
    <source>
        <dbReference type="ARBA" id="ARBA00023239"/>
    </source>
</evidence>
<comment type="caution">
    <text evidence="7">Lacks conserved residue(s) required for the propagation of feature annotation.</text>
</comment>
<comment type="catalytic activity">
    <reaction evidence="6">
        <text>Fe-coproporphyrin III + 2 H(+) = coproporphyrin III + Fe(2+)</text>
        <dbReference type="Rhea" id="RHEA:49572"/>
        <dbReference type="ChEBI" id="CHEBI:15378"/>
        <dbReference type="ChEBI" id="CHEBI:29033"/>
        <dbReference type="ChEBI" id="CHEBI:68438"/>
        <dbReference type="ChEBI" id="CHEBI:131725"/>
        <dbReference type="EC" id="4.99.1.9"/>
    </reaction>
    <physiologicalReaction direction="right-to-left" evidence="6">
        <dbReference type="Rhea" id="RHEA:49574"/>
    </physiologicalReaction>
</comment>
<feature type="binding site" evidence="7">
    <location>
        <position position="306"/>
    </location>
    <ligand>
        <name>Fe(2+)</name>
        <dbReference type="ChEBI" id="CHEBI:29033"/>
    </ligand>
</feature>
<feature type="binding site" evidence="7">
    <location>
        <position position="63"/>
    </location>
    <ligand>
        <name>Fe-coproporphyrin III</name>
        <dbReference type="ChEBI" id="CHEBI:68438"/>
    </ligand>
</feature>
<organism evidence="10 11">
    <name type="scientific">Gordonia jacobaea</name>
    <dbReference type="NCBI Taxonomy" id="122202"/>
    <lineage>
        <taxon>Bacteria</taxon>
        <taxon>Bacillati</taxon>
        <taxon>Actinomycetota</taxon>
        <taxon>Actinomycetes</taxon>
        <taxon>Mycobacteriales</taxon>
        <taxon>Gordoniaceae</taxon>
        <taxon>Gordonia</taxon>
    </lineage>
</organism>
<feature type="binding site" evidence="7">
    <location>
        <position position="198"/>
    </location>
    <ligand>
        <name>Fe(2+)</name>
        <dbReference type="ChEBI" id="CHEBI:29033"/>
    </ligand>
</feature>
<name>A0ABR5IHP0_9ACTN</name>
<dbReference type="Gene3D" id="3.40.50.1400">
    <property type="match status" value="2"/>
</dbReference>
<dbReference type="EC" id="4.99.1.9" evidence="7"/>
<keyword evidence="11" id="KW-1185">Reference proteome</keyword>
<reference evidence="10 11" key="1">
    <citation type="submission" date="2015-05" db="EMBL/GenBank/DDBJ databases">
        <title>Draft genome sequence of the bacterium Gordonia jacobaea a new member of the Gordonia genus.</title>
        <authorList>
            <person name="Jimenez-Galisteo G."/>
            <person name="Dominguez A."/>
            <person name="Munoz E."/>
            <person name="Vinas M."/>
        </authorList>
    </citation>
    <scope>NUCLEOTIDE SEQUENCE [LARGE SCALE GENOMIC DNA]</scope>
    <source>
        <strain evidence="11">mv1</strain>
    </source>
</reference>
<dbReference type="InterPro" id="IPR001015">
    <property type="entry name" value="Ferrochelatase"/>
</dbReference>
<dbReference type="InterPro" id="IPR033659">
    <property type="entry name" value="Ferrochelatase_N"/>
</dbReference>
<evidence type="ECO:0000256" key="5">
    <source>
        <dbReference type="ARBA" id="ARBA00023244"/>
    </source>
</evidence>
<feature type="binding site" evidence="7">
    <location>
        <position position="132"/>
    </location>
    <ligand>
        <name>Fe-coproporphyrin III</name>
        <dbReference type="ChEBI" id="CHEBI:68438"/>
    </ligand>
</feature>
<dbReference type="HAMAP" id="MF_00323">
    <property type="entry name" value="Ferrochelatase"/>
    <property type="match status" value="1"/>
</dbReference>
<dbReference type="Proteomes" id="UP000037247">
    <property type="component" value="Unassembled WGS sequence"/>
</dbReference>
<dbReference type="Pfam" id="PF00762">
    <property type="entry name" value="Ferrochelatase"/>
    <property type="match status" value="1"/>
</dbReference>
<evidence type="ECO:0000256" key="7">
    <source>
        <dbReference type="HAMAP-Rule" id="MF_00323"/>
    </source>
</evidence>
<sequence length="382" mass="41338">MTSQSSSAQNSTAFDAVLFLSFGGPNGPDEVMPFLENVTRGRGIPRERLEAVAEHYYHFGGVSPINRLNLDMIESLRAELARRGRDLPVYFGNRNWEPMVEDTVEQMYADGHRRVLVFPTSAWGGYSGCRQYHEDIARALDALAARVPDSADDPLLLRKLPQYWAEPSFVDAGADAVRRAVASLPASDTPTHLVFTAHSVPMSADAASGPVDDTAERTGDTTNGEGITAGGGRLYSRQVRAASNAVAEALEGAAHSDVDQVWQSRSGPPQIPWLEPDICDHLESLSAAGVSRVVVSPVGFISDHLEVVWDLDNEAADVAEKLGMEYARADSVGTDPRFITMIADLIERYADGEGDLRALGCADNGATCRPNCCVPVRRPQRA</sequence>
<dbReference type="InterPro" id="IPR019772">
    <property type="entry name" value="Ferrochelatase_AS"/>
</dbReference>
<evidence type="ECO:0000256" key="3">
    <source>
        <dbReference type="ARBA" id="ARBA00023133"/>
    </source>
</evidence>
<dbReference type="CDD" id="cd03411">
    <property type="entry name" value="Ferrochelatase_N"/>
    <property type="match status" value="1"/>
</dbReference>
<comment type="similarity">
    <text evidence="7 8">Belongs to the ferrochelatase family.</text>
</comment>
<evidence type="ECO:0000256" key="1">
    <source>
        <dbReference type="ARBA" id="ARBA00004744"/>
    </source>
</evidence>
<dbReference type="EMBL" id="LDTZ01000013">
    <property type="protein sequence ID" value="KNA93240.1"/>
    <property type="molecule type" value="Genomic_DNA"/>
</dbReference>
<evidence type="ECO:0000256" key="2">
    <source>
        <dbReference type="ARBA" id="ARBA00023004"/>
    </source>
</evidence>
<evidence type="ECO:0000313" key="10">
    <source>
        <dbReference type="EMBL" id="KNA93240.1"/>
    </source>
</evidence>
<comment type="caution">
    <text evidence="10">The sequence shown here is derived from an EMBL/GenBank/DDBJ whole genome shotgun (WGS) entry which is preliminary data.</text>
</comment>
<comment type="pathway">
    <text evidence="1 7 8">Porphyrin-containing compound metabolism; protoheme biosynthesis.</text>
</comment>
<dbReference type="InterPro" id="IPR033644">
    <property type="entry name" value="Ferrochelatase_C"/>
</dbReference>
<dbReference type="PANTHER" id="PTHR11108">
    <property type="entry name" value="FERROCHELATASE"/>
    <property type="match status" value="1"/>
</dbReference>
<keyword evidence="7 8" id="KW-0963">Cytoplasm</keyword>
<evidence type="ECO:0000256" key="8">
    <source>
        <dbReference type="RuleBase" id="RU000607"/>
    </source>
</evidence>
<dbReference type="RefSeq" id="WP_049697327.1">
    <property type="nucleotide sequence ID" value="NZ_JAQDQF010000001.1"/>
</dbReference>
<evidence type="ECO:0000256" key="9">
    <source>
        <dbReference type="SAM" id="MobiDB-lite"/>
    </source>
</evidence>
<keyword evidence="4 7" id="KW-0456">Lyase</keyword>
<comment type="subcellular location">
    <subcellularLocation>
        <location evidence="7 8">Cytoplasm</location>
    </subcellularLocation>
</comment>
<dbReference type="CDD" id="cd00419">
    <property type="entry name" value="Ferrochelatase_C"/>
    <property type="match status" value="1"/>
</dbReference>
<protein>
    <recommendedName>
        <fullName evidence="7">Coproporphyrin III ferrochelatase</fullName>
        <ecNumber evidence="7">4.99.1.9</ecNumber>
    </recommendedName>
</protein>
<comment type="function">
    <text evidence="7 8">Involved in coproporphyrin-dependent heme b biosynthesis. Catalyzes the insertion of ferrous iron into coproporphyrin III to form Fe-coproporphyrin III.</text>
</comment>
<keyword evidence="7" id="KW-0479">Metal-binding</keyword>
<keyword evidence="3 7" id="KW-0350">Heme biosynthesis</keyword>
<dbReference type="SUPFAM" id="SSF53800">
    <property type="entry name" value="Chelatase"/>
    <property type="match status" value="1"/>
</dbReference>
<dbReference type="PANTHER" id="PTHR11108:SF1">
    <property type="entry name" value="FERROCHELATASE, MITOCHONDRIAL"/>
    <property type="match status" value="1"/>
</dbReference>
<evidence type="ECO:0000313" key="11">
    <source>
        <dbReference type="Proteomes" id="UP000037247"/>
    </source>
</evidence>
<accession>A0ABR5IHP0</accession>
<keyword evidence="2 7" id="KW-0408">Iron</keyword>
<dbReference type="NCBIfam" id="NF000689">
    <property type="entry name" value="PRK00035.2-1"/>
    <property type="match status" value="1"/>
</dbReference>
<proteinExistence type="inferred from homology"/>
<feature type="region of interest" description="Disordered" evidence="9">
    <location>
        <begin position="205"/>
        <end position="230"/>
    </location>
</feature>